<keyword evidence="1" id="KW-0732">Signal</keyword>
<reference evidence="3" key="1">
    <citation type="submission" date="2019-10" db="EMBL/GenBank/DDBJ databases">
        <title>Lacipirellula parvula gen. nov., sp. nov., representing a lineage of planctomycetes widespread in freshwater anoxic habitats, and description of the family Lacipirellulaceae.</title>
        <authorList>
            <person name="Dedysh S.N."/>
            <person name="Kulichevskaya I.S."/>
            <person name="Beletsky A.V."/>
            <person name="Rakitin A.L."/>
            <person name="Mardanov A.V."/>
            <person name="Ivanova A.A."/>
            <person name="Saltykova V.X."/>
            <person name="Rijpstra W.I.C."/>
            <person name="Sinninghe Damste J.S."/>
            <person name="Ravin N.V."/>
        </authorList>
    </citation>
    <scope>NUCLEOTIDE SEQUENCE [LARGE SCALE GENOMIC DNA]</scope>
    <source>
        <strain evidence="3">PX69</strain>
    </source>
</reference>
<feature type="signal peptide" evidence="1">
    <location>
        <begin position="1"/>
        <end position="21"/>
    </location>
</feature>
<dbReference type="Proteomes" id="UP000326837">
    <property type="component" value="Chromosome"/>
</dbReference>
<gene>
    <name evidence="2" type="ORF">PLANPX_3374</name>
</gene>
<keyword evidence="3" id="KW-1185">Reference proteome</keyword>
<organism evidence="2 3">
    <name type="scientific">Lacipirellula parvula</name>
    <dbReference type="NCBI Taxonomy" id="2650471"/>
    <lineage>
        <taxon>Bacteria</taxon>
        <taxon>Pseudomonadati</taxon>
        <taxon>Planctomycetota</taxon>
        <taxon>Planctomycetia</taxon>
        <taxon>Pirellulales</taxon>
        <taxon>Lacipirellulaceae</taxon>
        <taxon>Lacipirellula</taxon>
    </lineage>
</organism>
<accession>A0A5K7XCR5</accession>
<dbReference type="AlphaFoldDB" id="A0A5K7XCR5"/>
<protein>
    <submittedName>
        <fullName evidence="2">Uncharacterized protein</fullName>
    </submittedName>
</protein>
<dbReference type="RefSeq" id="WP_194175106.1">
    <property type="nucleotide sequence ID" value="NZ_AP021861.1"/>
</dbReference>
<name>A0A5K7XCR5_9BACT</name>
<proteinExistence type="predicted"/>
<dbReference type="EMBL" id="AP021861">
    <property type="protein sequence ID" value="BBO33762.1"/>
    <property type="molecule type" value="Genomic_DNA"/>
</dbReference>
<evidence type="ECO:0000313" key="2">
    <source>
        <dbReference type="EMBL" id="BBO33762.1"/>
    </source>
</evidence>
<feature type="chain" id="PRO_5024899168" evidence="1">
    <location>
        <begin position="22"/>
        <end position="160"/>
    </location>
</feature>
<evidence type="ECO:0000256" key="1">
    <source>
        <dbReference type="SAM" id="SignalP"/>
    </source>
</evidence>
<dbReference type="KEGG" id="lpav:PLANPX_3374"/>
<evidence type="ECO:0000313" key="3">
    <source>
        <dbReference type="Proteomes" id="UP000326837"/>
    </source>
</evidence>
<sequence>MKSTRMQLAAGLLAICGLAGAAGEAAALTPVCPPLPSTCAQWWGYGYGPGHHAPMIFTPGAACVNSGPRRVKWPGGCGLSCPAPYAPIGCYGASGGAGCGCNGAAGYGDGAYGGAYGPAYVAPTPTPAPSAGPVGYMQPSFSQQMAAPAAAQRDDNLTWR</sequence>